<evidence type="ECO:0000313" key="3">
    <source>
        <dbReference type="Proteomes" id="UP001164187"/>
    </source>
</evidence>
<protein>
    <submittedName>
        <fullName evidence="2">DUF975 family protein</fullName>
    </submittedName>
</protein>
<dbReference type="InterPro" id="IPR010380">
    <property type="entry name" value="DUF975"/>
</dbReference>
<feature type="transmembrane region" description="Helical" evidence="1">
    <location>
        <begin position="195"/>
        <end position="220"/>
    </location>
</feature>
<dbReference type="RefSeq" id="WP_269311858.1">
    <property type="nucleotide sequence ID" value="NZ_CP114052.1"/>
</dbReference>
<sequence>MIGLKSIKSKSIKQLSGKWNTLVIINFMCLISIYFISFSSVKTTNRLINFILEILSIFIICITTKLGYKISRDAKKPFNYKIFKKKELINLFIYILINLVLIHIINIIFILIESTIWEVDISSRGFDILTVLSITLIKKTLFNFIILSIYLFSIIYVCLGFIFGYYIIFRNNKKINIIKIVNLSFNIIKGHRIEFLYFILPFTILAFMSIFTFGIGFLWLNSYYQVSKANYYKSLLSYKKEILEKKNRIIRTIEK</sequence>
<accession>A0ABY7JT67</accession>
<keyword evidence="1" id="KW-1133">Transmembrane helix</keyword>
<feature type="transmembrane region" description="Helical" evidence="1">
    <location>
        <begin position="21"/>
        <end position="41"/>
    </location>
</feature>
<evidence type="ECO:0000313" key="2">
    <source>
        <dbReference type="EMBL" id="WAW15165.1"/>
    </source>
</evidence>
<keyword evidence="1" id="KW-0472">Membrane</keyword>
<dbReference type="Pfam" id="PF06161">
    <property type="entry name" value="DUF975"/>
    <property type="match status" value="1"/>
</dbReference>
<feature type="transmembrane region" description="Helical" evidence="1">
    <location>
        <begin position="141"/>
        <end position="169"/>
    </location>
</feature>
<keyword evidence="1" id="KW-0812">Transmembrane</keyword>
<dbReference type="EMBL" id="CP114052">
    <property type="protein sequence ID" value="WAW15165.1"/>
    <property type="molecule type" value="Genomic_DNA"/>
</dbReference>
<feature type="transmembrane region" description="Helical" evidence="1">
    <location>
        <begin position="47"/>
        <end position="68"/>
    </location>
</feature>
<organism evidence="2 3">
    <name type="scientific">Peptostreptococcus equinus</name>
    <dbReference type="NCBI Taxonomy" id="3003601"/>
    <lineage>
        <taxon>Bacteria</taxon>
        <taxon>Bacillati</taxon>
        <taxon>Bacillota</taxon>
        <taxon>Clostridia</taxon>
        <taxon>Peptostreptococcales</taxon>
        <taxon>Peptostreptococcaceae</taxon>
        <taxon>Peptostreptococcus</taxon>
    </lineage>
</organism>
<evidence type="ECO:0000256" key="1">
    <source>
        <dbReference type="SAM" id="Phobius"/>
    </source>
</evidence>
<keyword evidence="3" id="KW-1185">Reference proteome</keyword>
<name>A0ABY7JT67_9FIRM</name>
<proteinExistence type="predicted"/>
<dbReference type="Proteomes" id="UP001164187">
    <property type="component" value="Chromosome"/>
</dbReference>
<gene>
    <name evidence="2" type="ORF">O0R46_01575</name>
</gene>
<reference evidence="2" key="1">
    <citation type="submission" date="2022-12" db="EMBL/GenBank/DDBJ databases">
        <title>Peptostreptococcus.</title>
        <authorList>
            <person name="Lee S.H."/>
        </authorList>
    </citation>
    <scope>NUCLEOTIDE SEQUENCE</scope>
    <source>
        <strain evidence="2">CBA3647</strain>
    </source>
</reference>
<feature type="transmembrane region" description="Helical" evidence="1">
    <location>
        <begin position="88"/>
        <end position="112"/>
    </location>
</feature>